<sequence length="206" mass="22839">MMGEKNYSGTIPDQEDGSKINVESNIDLKDVELAKSIFDIAKSRLIDVNNWQNLAGKFLAAFQLTDSSGNPTDSPVQEGMYFRIDIPGPGSKAGDGYDWVKVEKIDFYRSENIESIGIRVRPAANPSSSNENVAHFYSQEATSTFTVTRELTKITAAVYDRNTKTNQDTNQLSDQLRNAIVGMSGIISFSRIQWKSLTDAIIKQAD</sequence>
<evidence type="ECO:0000313" key="2">
    <source>
        <dbReference type="Proteomes" id="UP000634134"/>
    </source>
</evidence>
<organism evidence="1 2">
    <name type="scientific">Dyadobacter subterraneus</name>
    <dbReference type="NCBI Taxonomy" id="2773304"/>
    <lineage>
        <taxon>Bacteria</taxon>
        <taxon>Pseudomonadati</taxon>
        <taxon>Bacteroidota</taxon>
        <taxon>Cytophagia</taxon>
        <taxon>Cytophagales</taxon>
        <taxon>Spirosomataceae</taxon>
        <taxon>Dyadobacter</taxon>
    </lineage>
</organism>
<dbReference type="Proteomes" id="UP000634134">
    <property type="component" value="Unassembled WGS sequence"/>
</dbReference>
<comment type="caution">
    <text evidence="1">The sequence shown here is derived from an EMBL/GenBank/DDBJ whole genome shotgun (WGS) entry which is preliminary data.</text>
</comment>
<gene>
    <name evidence="1" type="ORF">IEE83_20450</name>
</gene>
<dbReference type="EMBL" id="JACYGY010000001">
    <property type="protein sequence ID" value="MBE9464265.1"/>
    <property type="molecule type" value="Genomic_DNA"/>
</dbReference>
<dbReference type="RefSeq" id="WP_194122335.1">
    <property type="nucleotide sequence ID" value="NZ_JACYGY010000001.1"/>
</dbReference>
<proteinExistence type="predicted"/>
<name>A0ABR9WFI4_9BACT</name>
<accession>A0ABR9WFI4</accession>
<evidence type="ECO:0000313" key="1">
    <source>
        <dbReference type="EMBL" id="MBE9464265.1"/>
    </source>
</evidence>
<reference evidence="2" key="1">
    <citation type="submission" date="2023-07" db="EMBL/GenBank/DDBJ databases">
        <title>Dyadobacter sp. nov 'subterranea' isolated from contaminted grondwater.</title>
        <authorList>
            <person name="Szabo I."/>
            <person name="Al-Omari J."/>
            <person name="Szerdahelyi S.G."/>
            <person name="Rado J."/>
        </authorList>
    </citation>
    <scope>NUCLEOTIDE SEQUENCE [LARGE SCALE GENOMIC DNA]</scope>
    <source>
        <strain evidence="2">UP-52</strain>
    </source>
</reference>
<protein>
    <submittedName>
        <fullName evidence="1">Uncharacterized protein</fullName>
    </submittedName>
</protein>
<keyword evidence="2" id="KW-1185">Reference proteome</keyword>